<evidence type="ECO:0000256" key="15">
    <source>
        <dbReference type="ARBA" id="ARBA00031910"/>
    </source>
</evidence>
<evidence type="ECO:0000256" key="5">
    <source>
        <dbReference type="ARBA" id="ARBA00022553"/>
    </source>
</evidence>
<dbReference type="Gene3D" id="1.10.8.60">
    <property type="match status" value="1"/>
</dbReference>
<evidence type="ECO:0000256" key="2">
    <source>
        <dbReference type="ARBA" id="ARBA00019059"/>
    </source>
</evidence>
<keyword evidence="20" id="KW-1185">Reference proteome</keyword>
<evidence type="ECO:0000256" key="7">
    <source>
        <dbReference type="ARBA" id="ARBA00022840"/>
    </source>
</evidence>
<dbReference type="PROSITE" id="PS50045">
    <property type="entry name" value="SIGMA54_INTERACT_4"/>
    <property type="match status" value="1"/>
</dbReference>
<name>A0A1U7CYM3_9BACT</name>
<dbReference type="KEGG" id="pbor:BSF38_05624"/>
<evidence type="ECO:0000256" key="13">
    <source>
        <dbReference type="ARBA" id="ARBA00023231"/>
    </source>
</evidence>
<dbReference type="SMART" id="SM00382">
    <property type="entry name" value="AAA"/>
    <property type="match status" value="1"/>
</dbReference>
<keyword evidence="11" id="KW-0010">Activator</keyword>
<dbReference type="InterPro" id="IPR011006">
    <property type="entry name" value="CheY-like_superfamily"/>
</dbReference>
<organism evidence="19 20">
    <name type="scientific">Paludisphaera borealis</name>
    <dbReference type="NCBI Taxonomy" id="1387353"/>
    <lineage>
        <taxon>Bacteria</taxon>
        <taxon>Pseudomonadati</taxon>
        <taxon>Planctomycetota</taxon>
        <taxon>Planctomycetia</taxon>
        <taxon>Isosphaerales</taxon>
        <taxon>Isosphaeraceae</taxon>
        <taxon>Paludisphaera</taxon>
    </lineage>
</organism>
<dbReference type="GO" id="GO:0005524">
    <property type="term" value="F:ATP binding"/>
    <property type="evidence" value="ECO:0007669"/>
    <property type="project" value="UniProtKB-KW"/>
</dbReference>
<dbReference type="Pfam" id="PF00072">
    <property type="entry name" value="Response_reg"/>
    <property type="match status" value="1"/>
</dbReference>
<feature type="modified residue" description="4-aspartylphosphate" evidence="16">
    <location>
        <position position="52"/>
    </location>
</feature>
<dbReference type="GO" id="GO:0043565">
    <property type="term" value="F:sequence-specific DNA binding"/>
    <property type="evidence" value="ECO:0007669"/>
    <property type="project" value="InterPro"/>
</dbReference>
<proteinExistence type="predicted"/>
<dbReference type="PROSITE" id="PS00676">
    <property type="entry name" value="SIGMA54_INTERACT_2"/>
    <property type="match status" value="1"/>
</dbReference>
<dbReference type="PANTHER" id="PTHR32071:SF95">
    <property type="entry name" value="DNA-BINDING TRANSCRIPTIONAL REGULATOR NTRC"/>
    <property type="match status" value="1"/>
</dbReference>
<dbReference type="InterPro" id="IPR025943">
    <property type="entry name" value="Sigma_54_int_dom_ATP-bd_2"/>
</dbReference>
<evidence type="ECO:0000256" key="3">
    <source>
        <dbReference type="ARBA" id="ARBA00022490"/>
    </source>
</evidence>
<dbReference type="GO" id="GO:0006355">
    <property type="term" value="P:regulation of DNA-templated transcription"/>
    <property type="evidence" value="ECO:0007669"/>
    <property type="project" value="InterPro"/>
</dbReference>
<evidence type="ECO:0000313" key="19">
    <source>
        <dbReference type="EMBL" id="APW64035.1"/>
    </source>
</evidence>
<dbReference type="FunFam" id="3.40.50.300:FF:000006">
    <property type="entry name" value="DNA-binding transcriptional regulator NtrC"/>
    <property type="match status" value="1"/>
</dbReference>
<dbReference type="InterPro" id="IPR001789">
    <property type="entry name" value="Sig_transdc_resp-reg_receiver"/>
</dbReference>
<dbReference type="RefSeq" id="WP_076350319.1">
    <property type="nucleotide sequence ID" value="NZ_CP019082.1"/>
</dbReference>
<dbReference type="CDD" id="cd00009">
    <property type="entry name" value="AAA"/>
    <property type="match status" value="1"/>
</dbReference>
<keyword evidence="7" id="KW-0067">ATP-binding</keyword>
<dbReference type="GO" id="GO:0000160">
    <property type="term" value="P:phosphorelay signal transduction system"/>
    <property type="evidence" value="ECO:0007669"/>
    <property type="project" value="UniProtKB-KW"/>
</dbReference>
<keyword evidence="9" id="KW-0805">Transcription regulation</keyword>
<dbReference type="Gene3D" id="3.40.50.2300">
    <property type="match status" value="1"/>
</dbReference>
<keyword evidence="12" id="KW-0804">Transcription</keyword>
<keyword evidence="8" id="KW-0902">Two-component regulatory system</keyword>
<feature type="domain" description="Sigma-54 factor interaction" evidence="17">
    <location>
        <begin position="143"/>
        <end position="371"/>
    </location>
</feature>
<dbReference type="InterPro" id="IPR009057">
    <property type="entry name" value="Homeodomain-like_sf"/>
</dbReference>
<dbReference type="Pfam" id="PF00158">
    <property type="entry name" value="Sigma54_activat"/>
    <property type="match status" value="1"/>
</dbReference>
<dbReference type="SUPFAM" id="SSF46689">
    <property type="entry name" value="Homeodomain-like"/>
    <property type="match status" value="1"/>
</dbReference>
<evidence type="ECO:0000256" key="10">
    <source>
        <dbReference type="ARBA" id="ARBA00023125"/>
    </source>
</evidence>
<evidence type="ECO:0000313" key="20">
    <source>
        <dbReference type="Proteomes" id="UP000186309"/>
    </source>
</evidence>
<evidence type="ECO:0000256" key="1">
    <source>
        <dbReference type="ARBA" id="ARBA00004496"/>
    </source>
</evidence>
<dbReference type="OrthoDB" id="7476585at2"/>
<sequence length="477" mass="51921">MSRVLIVDDEASICWAFGEYLGDLGHEVAVAATAEEGLDLARRQPLDAVVLDVRLPGIDGISAMGAFREHVGAAPIIVITAFGNLDTVIRAMDAGAFDYLVKPFDLDQAAAVVQRALEIGWTIAGASDPALGREPEERPSNRLIGSSAAMQALFKQIALVAATDVPVLITGESGTGKELVARAIHEHGRRRGRTFLPVCLAALSPGLIEGELFGHLRGSFTGANQDRKGLLELAAGGTVLLDEIGDVPLGMQVKLLRAIEHREATPVGDARPRPIDVRFLAATNRPLTELMAAGQFREDLFFRLSVFPIHVPPLRERLDDVPVLAKHFLTMASPRQGQEVSLRDDLIDELTRRPWLGNVRELRNAIERAAIVARGGPVLPEHLPPSIDLHGRGAESSNARGLEEVIARWTENALKEPEAVEPSNEESTLYDQFLAQVEPPMLRTVLRRQGGNKALAAQRIGIHRSTLRQKLRKYGLE</sequence>
<keyword evidence="3" id="KW-0963">Cytoplasm</keyword>
<comment type="subcellular location">
    <subcellularLocation>
        <location evidence="1">Cytoplasm</location>
    </subcellularLocation>
</comment>
<protein>
    <recommendedName>
        <fullName evidence="2">DNA-binding transcriptional regulator NtrC</fullName>
    </recommendedName>
    <alternativeName>
        <fullName evidence="14">Nitrogen regulation protein NR(I)</fullName>
    </alternativeName>
    <alternativeName>
        <fullName evidence="15">Nitrogen regulator I</fullName>
    </alternativeName>
</protein>
<dbReference type="PRINTS" id="PR01590">
    <property type="entry name" value="HTHFIS"/>
</dbReference>
<evidence type="ECO:0000256" key="14">
    <source>
        <dbReference type="ARBA" id="ARBA00029881"/>
    </source>
</evidence>
<evidence type="ECO:0000256" key="9">
    <source>
        <dbReference type="ARBA" id="ARBA00023015"/>
    </source>
</evidence>
<dbReference type="Gene3D" id="1.10.10.60">
    <property type="entry name" value="Homeodomain-like"/>
    <property type="match status" value="1"/>
</dbReference>
<evidence type="ECO:0000256" key="6">
    <source>
        <dbReference type="ARBA" id="ARBA00022741"/>
    </source>
</evidence>
<dbReference type="InterPro" id="IPR002197">
    <property type="entry name" value="HTH_Fis"/>
</dbReference>
<accession>A0A1U7CYM3</accession>
<keyword evidence="4" id="KW-0678">Repressor</keyword>
<dbReference type="InterPro" id="IPR058031">
    <property type="entry name" value="AAA_lid_NorR"/>
</dbReference>
<keyword evidence="13" id="KW-0535">Nitrogen fixation</keyword>
<evidence type="ECO:0000256" key="8">
    <source>
        <dbReference type="ARBA" id="ARBA00023012"/>
    </source>
</evidence>
<dbReference type="STRING" id="1387353.BSF38_05624"/>
<dbReference type="InterPro" id="IPR002078">
    <property type="entry name" value="Sigma_54_int"/>
</dbReference>
<evidence type="ECO:0000256" key="4">
    <source>
        <dbReference type="ARBA" id="ARBA00022491"/>
    </source>
</evidence>
<dbReference type="InterPro" id="IPR025662">
    <property type="entry name" value="Sigma_54_int_dom_ATP-bd_1"/>
</dbReference>
<dbReference type="PROSITE" id="PS50110">
    <property type="entry name" value="RESPONSE_REGULATORY"/>
    <property type="match status" value="1"/>
</dbReference>
<keyword evidence="10" id="KW-0238">DNA-binding</keyword>
<dbReference type="InterPro" id="IPR003593">
    <property type="entry name" value="AAA+_ATPase"/>
</dbReference>
<dbReference type="Pfam" id="PF02954">
    <property type="entry name" value="HTH_8"/>
    <property type="match status" value="1"/>
</dbReference>
<dbReference type="Proteomes" id="UP000186309">
    <property type="component" value="Chromosome"/>
</dbReference>
<dbReference type="PANTHER" id="PTHR32071">
    <property type="entry name" value="TRANSCRIPTIONAL REGULATORY PROTEIN"/>
    <property type="match status" value="1"/>
</dbReference>
<dbReference type="SUPFAM" id="SSF52172">
    <property type="entry name" value="CheY-like"/>
    <property type="match status" value="1"/>
</dbReference>
<dbReference type="Gene3D" id="3.40.50.300">
    <property type="entry name" value="P-loop containing nucleotide triphosphate hydrolases"/>
    <property type="match status" value="1"/>
</dbReference>
<dbReference type="SUPFAM" id="SSF52540">
    <property type="entry name" value="P-loop containing nucleoside triphosphate hydrolases"/>
    <property type="match status" value="1"/>
</dbReference>
<gene>
    <name evidence="19" type="primary">zraR_10</name>
    <name evidence="19" type="ORF">BSF38_05624</name>
</gene>
<dbReference type="AlphaFoldDB" id="A0A1U7CYM3"/>
<dbReference type="GO" id="GO:0005737">
    <property type="term" value="C:cytoplasm"/>
    <property type="evidence" value="ECO:0007669"/>
    <property type="project" value="UniProtKB-SubCell"/>
</dbReference>
<dbReference type="InterPro" id="IPR027417">
    <property type="entry name" value="P-loop_NTPase"/>
</dbReference>
<evidence type="ECO:0000256" key="11">
    <source>
        <dbReference type="ARBA" id="ARBA00023159"/>
    </source>
</evidence>
<dbReference type="PROSITE" id="PS00675">
    <property type="entry name" value="SIGMA54_INTERACT_1"/>
    <property type="match status" value="1"/>
</dbReference>
<dbReference type="Pfam" id="PF25601">
    <property type="entry name" value="AAA_lid_14"/>
    <property type="match status" value="1"/>
</dbReference>
<reference evidence="20" key="1">
    <citation type="submission" date="2016-12" db="EMBL/GenBank/DDBJ databases">
        <title>Comparative genomics of four Isosphaeraceae planctomycetes: a common pool of plasmids and glycoside hydrolase genes.</title>
        <authorList>
            <person name="Ivanova A."/>
        </authorList>
    </citation>
    <scope>NUCLEOTIDE SEQUENCE [LARGE SCALE GENOMIC DNA]</scope>
    <source>
        <strain evidence="20">PX4</strain>
    </source>
</reference>
<dbReference type="SMART" id="SM00448">
    <property type="entry name" value="REC"/>
    <property type="match status" value="1"/>
</dbReference>
<keyword evidence="5 16" id="KW-0597">Phosphoprotein</keyword>
<evidence type="ECO:0000256" key="12">
    <source>
        <dbReference type="ARBA" id="ARBA00023163"/>
    </source>
</evidence>
<feature type="domain" description="Response regulatory" evidence="18">
    <location>
        <begin position="3"/>
        <end position="117"/>
    </location>
</feature>
<evidence type="ECO:0000259" key="18">
    <source>
        <dbReference type="PROSITE" id="PS50110"/>
    </source>
</evidence>
<evidence type="ECO:0000259" key="17">
    <source>
        <dbReference type="PROSITE" id="PS50045"/>
    </source>
</evidence>
<keyword evidence="6" id="KW-0547">Nucleotide-binding</keyword>
<evidence type="ECO:0000256" key="16">
    <source>
        <dbReference type="PROSITE-ProRule" id="PRU00169"/>
    </source>
</evidence>
<dbReference type="EMBL" id="CP019082">
    <property type="protein sequence ID" value="APW64035.1"/>
    <property type="molecule type" value="Genomic_DNA"/>
</dbReference>